<dbReference type="SUPFAM" id="SSF46785">
    <property type="entry name" value="Winged helix' DNA-binding domain"/>
    <property type="match status" value="1"/>
</dbReference>
<keyword evidence="3" id="KW-0804">Transcription</keyword>
<reference evidence="5 6" key="1">
    <citation type="submission" date="2022-11" db="EMBL/GenBank/DDBJ databases">
        <title>Anaerobic phenanthrene biodegradation by a DNRA strain PheN6.</title>
        <authorList>
            <person name="Zhang Z."/>
        </authorList>
    </citation>
    <scope>NUCLEOTIDE SEQUENCE [LARGE SCALE GENOMIC DNA]</scope>
    <source>
        <strain evidence="5 6">PheN6</strain>
    </source>
</reference>
<accession>A0ABT5GH87</accession>
<evidence type="ECO:0000256" key="1">
    <source>
        <dbReference type="ARBA" id="ARBA00023015"/>
    </source>
</evidence>
<dbReference type="PANTHER" id="PTHR33204">
    <property type="entry name" value="TRANSCRIPTIONAL REGULATOR, MARR FAMILY"/>
    <property type="match status" value="1"/>
</dbReference>
<evidence type="ECO:0000256" key="2">
    <source>
        <dbReference type="ARBA" id="ARBA00023125"/>
    </source>
</evidence>
<keyword evidence="1" id="KW-0805">Transcription regulation</keyword>
<keyword evidence="6" id="KW-1185">Reference proteome</keyword>
<dbReference type="Gene3D" id="1.10.10.10">
    <property type="entry name" value="Winged helix-like DNA-binding domain superfamily/Winged helix DNA-binding domain"/>
    <property type="match status" value="1"/>
</dbReference>
<sequence>MLGRTYDSQVCSMARALELVGERWSLLIVRDALFAGVTRFGDFQHNLGIATNVLTSRLDAFVALGIMERREVAGQPRQADYVLTDKGRDLGPAMVALTHWGDRWAAPDEPPIVYLHRGCGGTVHVETVCETHGVIPPAEVGVRPGPGMPAEYLVNRRPHRG</sequence>
<evidence type="ECO:0000313" key="5">
    <source>
        <dbReference type="EMBL" id="MDC5697619.1"/>
    </source>
</evidence>
<dbReference type="PROSITE" id="PS51118">
    <property type="entry name" value="HTH_HXLR"/>
    <property type="match status" value="1"/>
</dbReference>
<dbReference type="Pfam" id="PF01638">
    <property type="entry name" value="HxlR"/>
    <property type="match status" value="1"/>
</dbReference>
<evidence type="ECO:0000256" key="3">
    <source>
        <dbReference type="ARBA" id="ARBA00023163"/>
    </source>
</evidence>
<organism evidence="5 6">
    <name type="scientific">Intrasporangium calvum</name>
    <dbReference type="NCBI Taxonomy" id="53358"/>
    <lineage>
        <taxon>Bacteria</taxon>
        <taxon>Bacillati</taxon>
        <taxon>Actinomycetota</taxon>
        <taxon>Actinomycetes</taxon>
        <taxon>Micrococcales</taxon>
        <taxon>Intrasporangiaceae</taxon>
        <taxon>Intrasporangium</taxon>
    </lineage>
</organism>
<name>A0ABT5GH87_9MICO</name>
<dbReference type="InterPro" id="IPR002577">
    <property type="entry name" value="HTH_HxlR"/>
</dbReference>
<dbReference type="Proteomes" id="UP001150259">
    <property type="component" value="Unassembled WGS sequence"/>
</dbReference>
<dbReference type="InterPro" id="IPR036388">
    <property type="entry name" value="WH-like_DNA-bd_sf"/>
</dbReference>
<protein>
    <submittedName>
        <fullName evidence="5">Helix-turn-helix transcriptional regulator</fullName>
    </submittedName>
</protein>
<dbReference type="PANTHER" id="PTHR33204:SF18">
    <property type="entry name" value="TRANSCRIPTIONAL REGULATORY PROTEIN"/>
    <property type="match status" value="1"/>
</dbReference>
<feature type="domain" description="HTH hxlR-type" evidence="4">
    <location>
        <begin position="11"/>
        <end position="109"/>
    </location>
</feature>
<dbReference type="EMBL" id="JAPFQL010000038">
    <property type="protein sequence ID" value="MDC5697619.1"/>
    <property type="molecule type" value="Genomic_DNA"/>
</dbReference>
<dbReference type="RefSeq" id="WP_272462196.1">
    <property type="nucleotide sequence ID" value="NZ_JAPFQL010000038.1"/>
</dbReference>
<evidence type="ECO:0000259" key="4">
    <source>
        <dbReference type="PROSITE" id="PS51118"/>
    </source>
</evidence>
<comment type="caution">
    <text evidence="5">The sequence shown here is derived from an EMBL/GenBank/DDBJ whole genome shotgun (WGS) entry which is preliminary data.</text>
</comment>
<dbReference type="InterPro" id="IPR036390">
    <property type="entry name" value="WH_DNA-bd_sf"/>
</dbReference>
<gene>
    <name evidence="5" type="ORF">OO014_10145</name>
</gene>
<evidence type="ECO:0000313" key="6">
    <source>
        <dbReference type="Proteomes" id="UP001150259"/>
    </source>
</evidence>
<keyword evidence="2" id="KW-0238">DNA-binding</keyword>
<proteinExistence type="predicted"/>